<dbReference type="GO" id="GO:0016746">
    <property type="term" value="F:acyltransferase activity"/>
    <property type="evidence" value="ECO:0007669"/>
    <property type="project" value="UniProtKB-KW"/>
</dbReference>
<organism evidence="6">
    <name type="scientific">marine sediment metagenome</name>
    <dbReference type="NCBI Taxonomy" id="412755"/>
    <lineage>
        <taxon>unclassified sequences</taxon>
        <taxon>metagenomes</taxon>
        <taxon>ecological metagenomes</taxon>
    </lineage>
</organism>
<keyword evidence="5" id="KW-0012">Acyltransferase</keyword>
<keyword evidence="3" id="KW-0808">Transferase</keyword>
<dbReference type="SUPFAM" id="SSF55729">
    <property type="entry name" value="Acyl-CoA N-acyltransferases (Nat)"/>
    <property type="match status" value="1"/>
</dbReference>
<accession>A0A0F9FM87</accession>
<keyword evidence="4" id="KW-0443">Lipid metabolism</keyword>
<reference evidence="6" key="1">
    <citation type="journal article" date="2015" name="Nature">
        <title>Complex archaea that bridge the gap between prokaryotes and eukaryotes.</title>
        <authorList>
            <person name="Spang A."/>
            <person name="Saw J.H."/>
            <person name="Jorgensen S.L."/>
            <person name="Zaremba-Niedzwiedzka K."/>
            <person name="Martijn J."/>
            <person name="Lind A.E."/>
            <person name="van Eijk R."/>
            <person name="Schleper C."/>
            <person name="Guy L."/>
            <person name="Ettema T.J."/>
        </authorList>
    </citation>
    <scope>NUCLEOTIDE SEQUENCE</scope>
</reference>
<dbReference type="InterPro" id="IPR016181">
    <property type="entry name" value="Acyl_CoA_acyltransferase"/>
</dbReference>
<keyword evidence="2" id="KW-0444">Lipid biosynthesis</keyword>
<comment type="pathway">
    <text evidence="1">Lipid metabolism.</text>
</comment>
<evidence type="ECO:0008006" key="7">
    <source>
        <dbReference type="Google" id="ProtNLM"/>
    </source>
</evidence>
<dbReference type="Pfam" id="PF13444">
    <property type="entry name" value="Acetyltransf_5"/>
    <property type="match status" value="1"/>
</dbReference>
<evidence type="ECO:0000256" key="3">
    <source>
        <dbReference type="ARBA" id="ARBA00022679"/>
    </source>
</evidence>
<evidence type="ECO:0000256" key="1">
    <source>
        <dbReference type="ARBA" id="ARBA00005189"/>
    </source>
</evidence>
<evidence type="ECO:0000313" key="6">
    <source>
        <dbReference type="EMBL" id="KKL79626.1"/>
    </source>
</evidence>
<dbReference type="PANTHER" id="PTHR37323">
    <property type="entry name" value="GCN5-RELATED N-ACETYLTRANSFERASE"/>
    <property type="match status" value="1"/>
</dbReference>
<feature type="non-terminal residue" evidence="6">
    <location>
        <position position="1"/>
    </location>
</feature>
<comment type="caution">
    <text evidence="6">The sequence shown here is derived from an EMBL/GenBank/DDBJ whole genome shotgun (WGS) entry which is preliminary data.</text>
</comment>
<proteinExistence type="predicted"/>
<evidence type="ECO:0000256" key="5">
    <source>
        <dbReference type="ARBA" id="ARBA00023315"/>
    </source>
</evidence>
<evidence type="ECO:0000256" key="4">
    <source>
        <dbReference type="ARBA" id="ARBA00023098"/>
    </source>
</evidence>
<dbReference type="PANTHER" id="PTHR37323:SF1">
    <property type="entry name" value="L-ORNITHINE N(ALPHA)-ACYLTRANSFERASE"/>
    <property type="match status" value="1"/>
</dbReference>
<dbReference type="EMBL" id="LAZR01023112">
    <property type="protein sequence ID" value="KKL79626.1"/>
    <property type="molecule type" value="Genomic_DNA"/>
</dbReference>
<dbReference type="AlphaFoldDB" id="A0A0F9FM87"/>
<dbReference type="GO" id="GO:0006629">
    <property type="term" value="P:lipid metabolic process"/>
    <property type="evidence" value="ECO:0007669"/>
    <property type="project" value="UniProtKB-KW"/>
</dbReference>
<gene>
    <name evidence="6" type="ORF">LCGC14_2012920</name>
</gene>
<dbReference type="InterPro" id="IPR052351">
    <property type="entry name" value="Ornithine_N-alpha-AT"/>
</dbReference>
<evidence type="ECO:0000256" key="2">
    <source>
        <dbReference type="ARBA" id="ARBA00022516"/>
    </source>
</evidence>
<name>A0A0F9FM87_9ZZZZ</name>
<dbReference type="Gene3D" id="3.40.630.30">
    <property type="match status" value="1"/>
</dbReference>
<protein>
    <recommendedName>
        <fullName evidence="7">Phospholipid/glycerol acyltransferase domain-containing protein</fullName>
    </recommendedName>
</protein>
<sequence>IRPDYKILPNFLLKRMEPIAEYLFEDDLFENSSVEHYPVAGLKKALIHLESGHPMGIFPAGEVSSFNQDIHAITDPQWQFRALQVLKRANVPVIPVYFQGKNSRLFHFMGRIHPKLQTVKLPTELFKKRRRVINIRIGTPIPVKEQNEFSDISRYGRYLRTKTYALGTSLEVKKFFSVSRRQLKKAENIADPAPVQAIESEISKIISRYLLFKIDNYNVICVPSIEIPIIMNEIGRLREITFREVGEGTNQQMDIDEYDLYYNQLFIWDDENSKIVGAYRVGKGKEIMDIYGIRGFYIQSLFRINRKMHPILTQSLELGRSFIVPEYQKRPLPLFLLWKGILYFLLKNPEYRYLIGPVSISNRFSNFSKELIIKFIREYYYNEVLARHIRPRKNFIVSLHHLDTDILIESASDLNKFDRIIKDIETAQSNMPVLLKKYLKQNGEIIGFNIDPKFNNALDGLMLLDLFDVPASTVAALSKEVDDKGILERFFSADLGQKEGSKTVSPEGPPVN</sequence>